<reference evidence="2" key="1">
    <citation type="journal article" date="2023" name="Mol. Phylogenet. Evol.">
        <title>Genome-scale phylogeny and comparative genomics of the fungal order Sordariales.</title>
        <authorList>
            <person name="Hensen N."/>
            <person name="Bonometti L."/>
            <person name="Westerberg I."/>
            <person name="Brannstrom I.O."/>
            <person name="Guillou S."/>
            <person name="Cros-Aarteil S."/>
            <person name="Calhoun S."/>
            <person name="Haridas S."/>
            <person name="Kuo A."/>
            <person name="Mondo S."/>
            <person name="Pangilinan J."/>
            <person name="Riley R."/>
            <person name="LaButti K."/>
            <person name="Andreopoulos B."/>
            <person name="Lipzen A."/>
            <person name="Chen C."/>
            <person name="Yan M."/>
            <person name="Daum C."/>
            <person name="Ng V."/>
            <person name="Clum A."/>
            <person name="Steindorff A."/>
            <person name="Ohm R.A."/>
            <person name="Martin F."/>
            <person name="Silar P."/>
            <person name="Natvig D.O."/>
            <person name="Lalanne C."/>
            <person name="Gautier V."/>
            <person name="Ament-Velasquez S.L."/>
            <person name="Kruys A."/>
            <person name="Hutchinson M.I."/>
            <person name="Powell A.J."/>
            <person name="Barry K."/>
            <person name="Miller A.N."/>
            <person name="Grigoriev I.V."/>
            <person name="Debuchy R."/>
            <person name="Gladieux P."/>
            <person name="Hiltunen Thoren M."/>
            <person name="Johannesson H."/>
        </authorList>
    </citation>
    <scope>NUCLEOTIDE SEQUENCE</scope>
    <source>
        <strain evidence="2">FGSC 1904</strain>
    </source>
</reference>
<dbReference type="Proteomes" id="UP001281003">
    <property type="component" value="Unassembled WGS sequence"/>
</dbReference>
<evidence type="ECO:0000256" key="1">
    <source>
        <dbReference type="SAM" id="Phobius"/>
    </source>
</evidence>
<keyword evidence="1" id="KW-0812">Transmembrane</keyword>
<protein>
    <submittedName>
        <fullName evidence="2">Uncharacterized protein</fullName>
    </submittedName>
</protein>
<keyword evidence="1" id="KW-0472">Membrane</keyword>
<gene>
    <name evidence="2" type="ORF">B0T20DRAFT_412300</name>
</gene>
<organism evidence="2 3">
    <name type="scientific">Sordaria brevicollis</name>
    <dbReference type="NCBI Taxonomy" id="83679"/>
    <lineage>
        <taxon>Eukaryota</taxon>
        <taxon>Fungi</taxon>
        <taxon>Dikarya</taxon>
        <taxon>Ascomycota</taxon>
        <taxon>Pezizomycotina</taxon>
        <taxon>Sordariomycetes</taxon>
        <taxon>Sordariomycetidae</taxon>
        <taxon>Sordariales</taxon>
        <taxon>Sordariaceae</taxon>
        <taxon>Sordaria</taxon>
    </lineage>
</organism>
<proteinExistence type="predicted"/>
<accession>A0AAE0PCP3</accession>
<reference evidence="2" key="2">
    <citation type="submission" date="2023-07" db="EMBL/GenBank/DDBJ databases">
        <authorList>
            <consortium name="Lawrence Berkeley National Laboratory"/>
            <person name="Haridas S."/>
            <person name="Hensen N."/>
            <person name="Bonometti L."/>
            <person name="Westerberg I."/>
            <person name="Brannstrom I.O."/>
            <person name="Guillou S."/>
            <person name="Cros-Aarteil S."/>
            <person name="Calhoun S."/>
            <person name="Kuo A."/>
            <person name="Mondo S."/>
            <person name="Pangilinan J."/>
            <person name="Riley R."/>
            <person name="LaButti K."/>
            <person name="Andreopoulos B."/>
            <person name="Lipzen A."/>
            <person name="Chen C."/>
            <person name="Yanf M."/>
            <person name="Daum C."/>
            <person name="Ng V."/>
            <person name="Clum A."/>
            <person name="Steindorff A."/>
            <person name="Ohm R."/>
            <person name="Martin F."/>
            <person name="Silar P."/>
            <person name="Natvig D."/>
            <person name="Lalanne C."/>
            <person name="Gautier V."/>
            <person name="Ament-velasquez S.L."/>
            <person name="Kruys A."/>
            <person name="Hutchinson M.I."/>
            <person name="Powell A.J."/>
            <person name="Barry K."/>
            <person name="Miller A.N."/>
            <person name="Grigoriev I.V."/>
            <person name="Debuchy R."/>
            <person name="Gladieux P."/>
            <person name="Thoren M.H."/>
            <person name="Johannesson H."/>
        </authorList>
    </citation>
    <scope>NUCLEOTIDE SEQUENCE</scope>
    <source>
        <strain evidence="2">FGSC 1904</strain>
    </source>
</reference>
<keyword evidence="3" id="KW-1185">Reference proteome</keyword>
<feature type="transmembrane region" description="Helical" evidence="1">
    <location>
        <begin position="220"/>
        <end position="241"/>
    </location>
</feature>
<name>A0AAE0PCP3_SORBR</name>
<evidence type="ECO:0000313" key="2">
    <source>
        <dbReference type="EMBL" id="KAK3397452.1"/>
    </source>
</evidence>
<sequence>MVRVWQSGSLALLSSSACQGRLDLACRRKGFKTGTRYMDMGQDRTGRQGKDKYSSIPSCDMSPFSSVGLAFLFSCLSALLLPYSVPSSLPLPLPEWHWWVMYSTSNTIHLPVLRHLHLHFSVYLTSTHSLHFTSHHCPAVYHLFPSPTTTIRKESRPQQWRYDKLDVGWTGGGWDGTYLPTLGRGTEVDSIDHGVWAGGGRQAGAAGRGTFSSHLFLLHFFFPVCFFLPYFPALSSCALFFSQLYILLRRYSTGEEWDWNQGCLLRC</sequence>
<dbReference type="AlphaFoldDB" id="A0AAE0PCP3"/>
<evidence type="ECO:0000313" key="3">
    <source>
        <dbReference type="Proteomes" id="UP001281003"/>
    </source>
</evidence>
<comment type="caution">
    <text evidence="2">The sequence shown here is derived from an EMBL/GenBank/DDBJ whole genome shotgun (WGS) entry which is preliminary data.</text>
</comment>
<dbReference type="PROSITE" id="PS51257">
    <property type="entry name" value="PROKAR_LIPOPROTEIN"/>
    <property type="match status" value="1"/>
</dbReference>
<keyword evidence="1" id="KW-1133">Transmembrane helix</keyword>
<dbReference type="EMBL" id="JAUTDP010000007">
    <property type="protein sequence ID" value="KAK3397452.1"/>
    <property type="molecule type" value="Genomic_DNA"/>
</dbReference>